<dbReference type="InterPro" id="IPR001594">
    <property type="entry name" value="Palmitoyltrfase_DHHC"/>
</dbReference>
<comment type="catalytic activity">
    <reaction evidence="7">
        <text>L-cysteinyl-[protein] + hexadecanoyl-CoA = S-hexadecanoyl-L-cysteinyl-[protein] + CoA</text>
        <dbReference type="Rhea" id="RHEA:36683"/>
        <dbReference type="Rhea" id="RHEA-COMP:10131"/>
        <dbReference type="Rhea" id="RHEA-COMP:11032"/>
        <dbReference type="ChEBI" id="CHEBI:29950"/>
        <dbReference type="ChEBI" id="CHEBI:57287"/>
        <dbReference type="ChEBI" id="CHEBI:57379"/>
        <dbReference type="ChEBI" id="CHEBI:74151"/>
        <dbReference type="EC" id="2.3.1.225"/>
    </reaction>
</comment>
<keyword evidence="4 7" id="KW-1133">Transmembrane helix</keyword>
<name>A0A6P4FQ11_DRORH</name>
<feature type="transmembrane region" description="Helical" evidence="7">
    <location>
        <begin position="160"/>
        <end position="184"/>
    </location>
</feature>
<keyword evidence="3 7" id="KW-0812">Transmembrane</keyword>
<dbReference type="RefSeq" id="XP_016987311.2">
    <property type="nucleotide sequence ID" value="XM_017131822.2"/>
</dbReference>
<reference evidence="9" key="1">
    <citation type="submission" date="2025-08" db="UniProtKB">
        <authorList>
            <consortium name="RefSeq"/>
        </authorList>
    </citation>
    <scope>IDENTIFICATION</scope>
</reference>
<feature type="transmembrane region" description="Helical" evidence="7">
    <location>
        <begin position="220"/>
        <end position="243"/>
    </location>
</feature>
<dbReference type="PROSITE" id="PS50216">
    <property type="entry name" value="DHHC"/>
    <property type="match status" value="1"/>
</dbReference>
<dbReference type="RefSeq" id="XP_016987311.1">
    <property type="nucleotide sequence ID" value="XM_017131822.1"/>
</dbReference>
<dbReference type="Pfam" id="PF01529">
    <property type="entry name" value="DHHC"/>
    <property type="match status" value="1"/>
</dbReference>
<dbReference type="EC" id="2.3.1.225" evidence="7"/>
<feature type="domain" description="Palmitoyltransferase DHHC" evidence="8">
    <location>
        <begin position="114"/>
        <end position="249"/>
    </location>
</feature>
<dbReference type="GeneID" id="108050251"/>
<dbReference type="PANTHER" id="PTHR12246">
    <property type="entry name" value="PALMITOYLTRANSFERASE ZDHHC16"/>
    <property type="match status" value="1"/>
</dbReference>
<comment type="similarity">
    <text evidence="7">Belongs to the DHHC palmitoyltransferase family.</text>
</comment>
<evidence type="ECO:0000256" key="3">
    <source>
        <dbReference type="ARBA" id="ARBA00022692"/>
    </source>
</evidence>
<keyword evidence="2 7" id="KW-0808">Transferase</keyword>
<proteinExistence type="inferred from homology"/>
<organism evidence="9">
    <name type="scientific">Drosophila rhopaloa</name>
    <name type="common">Fruit fly</name>
    <dbReference type="NCBI Taxonomy" id="1041015"/>
    <lineage>
        <taxon>Eukaryota</taxon>
        <taxon>Metazoa</taxon>
        <taxon>Ecdysozoa</taxon>
        <taxon>Arthropoda</taxon>
        <taxon>Hexapoda</taxon>
        <taxon>Insecta</taxon>
        <taxon>Pterygota</taxon>
        <taxon>Neoptera</taxon>
        <taxon>Endopterygota</taxon>
        <taxon>Diptera</taxon>
        <taxon>Brachycera</taxon>
        <taxon>Muscomorpha</taxon>
        <taxon>Ephydroidea</taxon>
        <taxon>Drosophilidae</taxon>
        <taxon>Drosophila</taxon>
        <taxon>Sophophora</taxon>
    </lineage>
</organism>
<dbReference type="InterPro" id="IPR039859">
    <property type="entry name" value="PFA4/ZDH16/20/ERF2-like"/>
</dbReference>
<gene>
    <name evidence="9" type="primary">LOC108050251</name>
</gene>
<evidence type="ECO:0000256" key="5">
    <source>
        <dbReference type="ARBA" id="ARBA00023136"/>
    </source>
</evidence>
<feature type="transmembrane region" description="Helical" evidence="7">
    <location>
        <begin position="35"/>
        <end position="54"/>
    </location>
</feature>
<sequence length="301" mass="34729">MEPNQESLRIRITMDLAEQNETIGLGLIKKSTKSWMDLLAVFVAVFLTLFYYVYDVFYVMPQLLGFFGQAVHFVVSTWIVYNILGNLRICTKTKNSVDTLPLELLKPVKGEENLWHFCDKCQRTVPPRSWHCKTCNVCILKRDHHCSFVGNCVGHNNQRYFIWFSFYATLGSGLAFFDNILFALKHGVQGLSIFSINSLLINEYFNPGTSNIGLQCQIRVVLWINLCAVIFPGVLFCTQISMVRKNSVMHNTSDRTYDLGVWRNFSQVLGRRRFWTFLSPNIESPLPHEGTQWPSKHTHTI</sequence>
<comment type="domain">
    <text evidence="7">The DHHC domain is required for palmitoyltransferase activity.</text>
</comment>
<comment type="subcellular location">
    <subcellularLocation>
        <location evidence="1">Membrane</location>
        <topology evidence="1">Multi-pass membrane protein</topology>
    </subcellularLocation>
</comment>
<evidence type="ECO:0000256" key="1">
    <source>
        <dbReference type="ARBA" id="ARBA00004141"/>
    </source>
</evidence>
<evidence type="ECO:0000256" key="7">
    <source>
        <dbReference type="RuleBase" id="RU079119"/>
    </source>
</evidence>
<dbReference type="AlphaFoldDB" id="A0A6P4FQ11"/>
<accession>A0A6P4FQ11</accession>
<evidence type="ECO:0000313" key="9">
    <source>
        <dbReference type="RefSeq" id="XP_016987311.1"/>
    </source>
</evidence>
<protein>
    <recommendedName>
        <fullName evidence="7">Palmitoyltransferase</fullName>
        <ecNumber evidence="7">2.3.1.225</ecNumber>
    </recommendedName>
</protein>
<evidence type="ECO:0000259" key="8">
    <source>
        <dbReference type="Pfam" id="PF01529"/>
    </source>
</evidence>
<evidence type="ECO:0000256" key="4">
    <source>
        <dbReference type="ARBA" id="ARBA00022989"/>
    </source>
</evidence>
<evidence type="ECO:0000256" key="6">
    <source>
        <dbReference type="ARBA" id="ARBA00023315"/>
    </source>
</evidence>
<dbReference type="GO" id="GO:0016020">
    <property type="term" value="C:membrane"/>
    <property type="evidence" value="ECO:0007669"/>
    <property type="project" value="UniProtKB-SubCell"/>
</dbReference>
<dbReference type="GO" id="GO:0019706">
    <property type="term" value="F:protein-cysteine S-palmitoyltransferase activity"/>
    <property type="evidence" value="ECO:0007669"/>
    <property type="project" value="UniProtKB-EC"/>
</dbReference>
<evidence type="ECO:0000256" key="2">
    <source>
        <dbReference type="ARBA" id="ARBA00022679"/>
    </source>
</evidence>
<feature type="transmembrane region" description="Helical" evidence="7">
    <location>
        <begin position="66"/>
        <end position="84"/>
    </location>
</feature>
<keyword evidence="5 7" id="KW-0472">Membrane</keyword>
<dbReference type="OrthoDB" id="302728at2759"/>
<keyword evidence="6 7" id="KW-0012">Acyltransferase</keyword>